<dbReference type="InterPro" id="IPR038718">
    <property type="entry name" value="SNF2-like_sf"/>
</dbReference>
<dbReference type="GO" id="GO:0004386">
    <property type="term" value="F:helicase activity"/>
    <property type="evidence" value="ECO:0007669"/>
    <property type="project" value="UniProtKB-KW"/>
</dbReference>
<dbReference type="InterPro" id="IPR027417">
    <property type="entry name" value="P-loop_NTPase"/>
</dbReference>
<dbReference type="GO" id="GO:0005524">
    <property type="term" value="F:ATP binding"/>
    <property type="evidence" value="ECO:0007669"/>
    <property type="project" value="UniProtKB-KW"/>
</dbReference>
<evidence type="ECO:0000256" key="4">
    <source>
        <dbReference type="ARBA" id="ARBA00022840"/>
    </source>
</evidence>
<keyword evidence="8" id="KW-1185">Reference proteome</keyword>
<proteinExistence type="predicted"/>
<gene>
    <name evidence="7" type="ORF">EDC14_101994</name>
</gene>
<sequence length="598" mass="69396">MESSTISRDQLTEKNPEVPKGTLQLAQLFPDFQPMIEVSDDFARFLLPMHRKQWDSWEAFLLHYRGEELTLSRGFEELQVISHLQEHWRQNGVIAYPHQLETVKKVISQMRGRAILADEVGLGKTIEAAMILKEYMLRGLVKRFLILTPATLCRQWETELREKFEIPTLIARREYDWAHYDYLIASIDTAKKEIHRQQILDLYFDLVIVDEAHKLKSTATQNWQFVNSIQKKYFLLLTATPLQNDLKELFNLISLLRPGQLGNYRSFKSRYTHDKRKPKNPQELKGLLSEVMIRNKHGSNMGFTKRHVQDIPITLTNLEQSLYDQVSEFIRQSLRLDSSGMGGLPLLTLQREICSSTFAAVLTLFKLAQSMNIEEERQEQAASLFKLAQQIKDNSKMKVVIDLVKKTPEKVIIFTEFLATQSYIRTRLEQAGIFSLAFDGSLSASKKEFTKYEFKEYPKYQVLVCTESGGEGINLQFCNTMINYDLPWNPMRLEQRIGRIHRLGQARDVFIYNLSTRGTIEEHLLRLLHEKVRMFEMVIGESERVISKLSHGKSFEARIMEVVTQSGSQEEMNRGFTKLGQEIEGLLETEPDDLSDLL</sequence>
<comment type="caution">
    <text evidence="7">The sequence shown here is derived from an EMBL/GenBank/DDBJ whole genome shotgun (WGS) entry which is preliminary data.</text>
</comment>
<evidence type="ECO:0000259" key="5">
    <source>
        <dbReference type="PROSITE" id="PS51192"/>
    </source>
</evidence>
<reference evidence="7 8" key="1">
    <citation type="submission" date="2019-03" db="EMBL/GenBank/DDBJ databases">
        <title>Genomic Encyclopedia of Type Strains, Phase IV (KMG-IV): sequencing the most valuable type-strain genomes for metagenomic binning, comparative biology and taxonomic classification.</title>
        <authorList>
            <person name="Goeker M."/>
        </authorList>
    </citation>
    <scope>NUCLEOTIDE SEQUENCE [LARGE SCALE GENOMIC DNA]</scope>
    <source>
        <strain evidence="7 8">LX-B</strain>
    </source>
</reference>
<evidence type="ECO:0000313" key="8">
    <source>
        <dbReference type="Proteomes" id="UP000295008"/>
    </source>
</evidence>
<dbReference type="InterPro" id="IPR050496">
    <property type="entry name" value="SNF2_RAD54_helicase_repair"/>
</dbReference>
<keyword evidence="1" id="KW-0547">Nucleotide-binding</keyword>
<dbReference type="EMBL" id="SLUN01000019">
    <property type="protein sequence ID" value="TCL64288.1"/>
    <property type="molecule type" value="Genomic_DNA"/>
</dbReference>
<dbReference type="SMART" id="SM00490">
    <property type="entry name" value="HELICc"/>
    <property type="match status" value="1"/>
</dbReference>
<dbReference type="AlphaFoldDB" id="A0A4R1REE4"/>
<dbReference type="Gene3D" id="3.40.50.10810">
    <property type="entry name" value="Tandem AAA-ATPase domain"/>
    <property type="match status" value="1"/>
</dbReference>
<dbReference type="PROSITE" id="PS51192">
    <property type="entry name" value="HELICASE_ATP_BIND_1"/>
    <property type="match status" value="1"/>
</dbReference>
<evidence type="ECO:0000256" key="1">
    <source>
        <dbReference type="ARBA" id="ARBA00022741"/>
    </source>
</evidence>
<evidence type="ECO:0000313" key="7">
    <source>
        <dbReference type="EMBL" id="TCL64288.1"/>
    </source>
</evidence>
<dbReference type="PROSITE" id="PS51194">
    <property type="entry name" value="HELICASE_CTER"/>
    <property type="match status" value="1"/>
</dbReference>
<dbReference type="InterPro" id="IPR014001">
    <property type="entry name" value="Helicase_ATP-bd"/>
</dbReference>
<dbReference type="InterPro" id="IPR057342">
    <property type="entry name" value="DEXDc_RapA"/>
</dbReference>
<feature type="domain" description="Helicase C-terminal" evidence="6">
    <location>
        <begin position="399"/>
        <end position="550"/>
    </location>
</feature>
<dbReference type="RefSeq" id="WP_132015235.1">
    <property type="nucleotide sequence ID" value="NZ_SLUN01000019.1"/>
</dbReference>
<keyword evidence="3 7" id="KW-0347">Helicase</keyword>
<name>A0A4R1REE4_HYDET</name>
<dbReference type="OrthoDB" id="9814088at2"/>
<dbReference type="Pfam" id="PF00271">
    <property type="entry name" value="Helicase_C"/>
    <property type="match status" value="1"/>
</dbReference>
<dbReference type="CDD" id="cd18011">
    <property type="entry name" value="DEXDc_RapA"/>
    <property type="match status" value="1"/>
</dbReference>
<dbReference type="PANTHER" id="PTHR45629:SF7">
    <property type="entry name" value="DNA EXCISION REPAIR PROTEIN ERCC-6-RELATED"/>
    <property type="match status" value="1"/>
</dbReference>
<dbReference type="Pfam" id="PF00176">
    <property type="entry name" value="SNF2-rel_dom"/>
    <property type="match status" value="1"/>
</dbReference>
<dbReference type="InterPro" id="IPR049730">
    <property type="entry name" value="SNF2/RAD54-like_C"/>
</dbReference>
<dbReference type="PANTHER" id="PTHR45629">
    <property type="entry name" value="SNF2/RAD54 FAMILY MEMBER"/>
    <property type="match status" value="1"/>
</dbReference>
<evidence type="ECO:0000256" key="2">
    <source>
        <dbReference type="ARBA" id="ARBA00022801"/>
    </source>
</evidence>
<feature type="domain" description="Helicase ATP-binding" evidence="5">
    <location>
        <begin position="105"/>
        <end position="259"/>
    </location>
</feature>
<dbReference type="SUPFAM" id="SSF52540">
    <property type="entry name" value="P-loop containing nucleoside triphosphate hydrolases"/>
    <property type="match status" value="2"/>
</dbReference>
<keyword evidence="2" id="KW-0378">Hydrolase</keyword>
<dbReference type="SMART" id="SM00487">
    <property type="entry name" value="DEXDc"/>
    <property type="match status" value="1"/>
</dbReference>
<organism evidence="7 8">
    <name type="scientific">Hydrogenispora ethanolica</name>
    <dbReference type="NCBI Taxonomy" id="1082276"/>
    <lineage>
        <taxon>Bacteria</taxon>
        <taxon>Bacillati</taxon>
        <taxon>Bacillota</taxon>
        <taxon>Hydrogenispora</taxon>
    </lineage>
</organism>
<protein>
    <submittedName>
        <fullName evidence="7">Helicase-like protein</fullName>
    </submittedName>
</protein>
<dbReference type="Proteomes" id="UP000295008">
    <property type="component" value="Unassembled WGS sequence"/>
</dbReference>
<dbReference type="InterPro" id="IPR001650">
    <property type="entry name" value="Helicase_C-like"/>
</dbReference>
<evidence type="ECO:0000259" key="6">
    <source>
        <dbReference type="PROSITE" id="PS51194"/>
    </source>
</evidence>
<dbReference type="CDD" id="cd18793">
    <property type="entry name" value="SF2_C_SNF"/>
    <property type="match status" value="1"/>
</dbReference>
<accession>A0A4R1REE4</accession>
<keyword evidence="4" id="KW-0067">ATP-binding</keyword>
<dbReference type="Gene3D" id="3.40.50.300">
    <property type="entry name" value="P-loop containing nucleotide triphosphate hydrolases"/>
    <property type="match status" value="1"/>
</dbReference>
<evidence type="ECO:0000256" key="3">
    <source>
        <dbReference type="ARBA" id="ARBA00022806"/>
    </source>
</evidence>
<dbReference type="GO" id="GO:0016787">
    <property type="term" value="F:hydrolase activity"/>
    <property type="evidence" value="ECO:0007669"/>
    <property type="project" value="UniProtKB-KW"/>
</dbReference>
<dbReference type="InterPro" id="IPR000330">
    <property type="entry name" value="SNF2_N"/>
</dbReference>